<dbReference type="AlphaFoldDB" id="A0A383A1R6"/>
<feature type="non-terminal residue" evidence="1">
    <location>
        <position position="85"/>
    </location>
</feature>
<name>A0A383A1R6_9ZZZZ</name>
<gene>
    <name evidence="1" type="ORF">METZ01_LOCUS454710</name>
</gene>
<sequence>VINRTQSTNIFGMAADADWNTTDNLCGFVSKFTREFKFKDKNPGDVCFKIIVRIGVVGLIINPNIGVEGHTSSIILAYKIFSVIP</sequence>
<dbReference type="EMBL" id="UINC01188571">
    <property type="protein sequence ID" value="SVE01856.1"/>
    <property type="molecule type" value="Genomic_DNA"/>
</dbReference>
<organism evidence="1">
    <name type="scientific">marine metagenome</name>
    <dbReference type="NCBI Taxonomy" id="408172"/>
    <lineage>
        <taxon>unclassified sequences</taxon>
        <taxon>metagenomes</taxon>
        <taxon>ecological metagenomes</taxon>
    </lineage>
</organism>
<protein>
    <submittedName>
        <fullName evidence="1">Uncharacterized protein</fullName>
    </submittedName>
</protein>
<proteinExistence type="predicted"/>
<feature type="non-terminal residue" evidence="1">
    <location>
        <position position="1"/>
    </location>
</feature>
<accession>A0A383A1R6</accession>
<evidence type="ECO:0000313" key="1">
    <source>
        <dbReference type="EMBL" id="SVE01856.1"/>
    </source>
</evidence>
<reference evidence="1" key="1">
    <citation type="submission" date="2018-05" db="EMBL/GenBank/DDBJ databases">
        <authorList>
            <person name="Lanie J.A."/>
            <person name="Ng W.-L."/>
            <person name="Kazmierczak K.M."/>
            <person name="Andrzejewski T.M."/>
            <person name="Davidsen T.M."/>
            <person name="Wayne K.J."/>
            <person name="Tettelin H."/>
            <person name="Glass J.I."/>
            <person name="Rusch D."/>
            <person name="Podicherti R."/>
            <person name="Tsui H.-C.T."/>
            <person name="Winkler M.E."/>
        </authorList>
    </citation>
    <scope>NUCLEOTIDE SEQUENCE</scope>
</reference>